<evidence type="ECO:0000259" key="11">
    <source>
        <dbReference type="PROSITE" id="PS51044"/>
    </source>
</evidence>
<feature type="region of interest" description="Disordered" evidence="10">
    <location>
        <begin position="498"/>
        <end position="527"/>
    </location>
</feature>
<evidence type="ECO:0000256" key="5">
    <source>
        <dbReference type="ARBA" id="ARBA00022723"/>
    </source>
</evidence>
<evidence type="ECO:0000256" key="9">
    <source>
        <dbReference type="PROSITE-ProRule" id="PRU00452"/>
    </source>
</evidence>
<evidence type="ECO:0000256" key="10">
    <source>
        <dbReference type="SAM" id="MobiDB-lite"/>
    </source>
</evidence>
<dbReference type="InterPro" id="IPR038654">
    <property type="entry name" value="PINIT_sf"/>
</dbReference>
<comment type="similarity">
    <text evidence="2">Belongs to the PIAS family.</text>
</comment>
<dbReference type="CDD" id="cd14944">
    <property type="entry name" value="TRAPPC6A_Trs33"/>
    <property type="match status" value="1"/>
</dbReference>
<feature type="domain" description="PINIT" evidence="12">
    <location>
        <begin position="183"/>
        <end position="329"/>
    </location>
</feature>
<comment type="similarity">
    <text evidence="3">Belongs to the TRAPP small subunits family. BET3 subfamily.</text>
</comment>
<keyword evidence="7" id="KW-0833">Ubl conjugation pathway</keyword>
<feature type="non-terminal residue" evidence="13">
    <location>
        <position position="1"/>
    </location>
</feature>
<evidence type="ECO:0000256" key="8">
    <source>
        <dbReference type="ARBA" id="ARBA00022833"/>
    </source>
</evidence>
<feature type="region of interest" description="Disordered" evidence="10">
    <location>
        <begin position="1"/>
        <end position="45"/>
    </location>
</feature>
<gene>
    <name evidence="13" type="ORF">CPAR01_15157</name>
</gene>
<dbReference type="InterPro" id="IPR007194">
    <property type="entry name" value="TRAPP_component"/>
</dbReference>
<name>A0ABQ9RZJ3_9PEZI</name>
<feature type="compositionally biased region" description="Polar residues" evidence="10">
    <location>
        <begin position="453"/>
        <end position="465"/>
    </location>
</feature>
<dbReference type="InterPro" id="IPR037992">
    <property type="entry name" value="TRAPPC6/Trs33"/>
</dbReference>
<dbReference type="EMBL" id="MOPA01000018">
    <property type="protein sequence ID" value="KAK1520106.1"/>
    <property type="molecule type" value="Genomic_DNA"/>
</dbReference>
<dbReference type="Pfam" id="PF14324">
    <property type="entry name" value="PINIT"/>
    <property type="match status" value="1"/>
</dbReference>
<dbReference type="Pfam" id="PF02891">
    <property type="entry name" value="zf-MIZ"/>
    <property type="match status" value="1"/>
</dbReference>
<dbReference type="InterPro" id="IPR013083">
    <property type="entry name" value="Znf_RING/FYVE/PHD"/>
</dbReference>
<dbReference type="Gene3D" id="3.30.1380.20">
    <property type="entry name" value="Trafficking protein particle complex subunit 3"/>
    <property type="match status" value="1"/>
</dbReference>
<keyword evidence="5" id="KW-0479">Metal-binding</keyword>
<accession>A0ABQ9RZJ3</accession>
<dbReference type="GeneID" id="85383305"/>
<evidence type="ECO:0000256" key="4">
    <source>
        <dbReference type="ARBA" id="ARBA00022679"/>
    </source>
</evidence>
<evidence type="ECO:0000256" key="2">
    <source>
        <dbReference type="ARBA" id="ARBA00005383"/>
    </source>
</evidence>
<dbReference type="InterPro" id="IPR004181">
    <property type="entry name" value="Znf_MIZ"/>
</dbReference>
<dbReference type="CDD" id="cd16792">
    <property type="entry name" value="SP-RING_Siz-like"/>
    <property type="match status" value="1"/>
</dbReference>
<dbReference type="PROSITE" id="PS51466">
    <property type="entry name" value="PINIT"/>
    <property type="match status" value="1"/>
</dbReference>
<feature type="compositionally biased region" description="Low complexity" evidence="10">
    <location>
        <begin position="503"/>
        <end position="517"/>
    </location>
</feature>
<evidence type="ECO:0000313" key="13">
    <source>
        <dbReference type="EMBL" id="KAK1520106.1"/>
    </source>
</evidence>
<proteinExistence type="inferred from homology"/>
<evidence type="ECO:0000256" key="3">
    <source>
        <dbReference type="ARBA" id="ARBA00006218"/>
    </source>
</evidence>
<sequence length="936" mass="102201">VSATYPHGLSTAPLGTNDRSRSDVAPANLHEAVTEDTTTTLSPRPRTMTSIQRHELQALVKLVNSNQLLNRQLSQICQLNGLTSSGVKAALQSRIVSGSEVCFSERPKANIFCPSAIEEAFKNSDATRFQQIQRSIETTRTGSSASPASQKSGRPATATPPVSMMRQDQYWGRNARPSGANGPALPGYGSSGLSFKNSPFYEIQFRVGDVRSCEAMSQHRNMVSIPVKVSDNLNLNRVLDDKSLRIMVFCAGDSNGVQDIAFPHQSEIKVNGNEVKANLRGLKNKPGSTRPVDITSYLRLKNDNRNLVEFTYALTQKKFYLVLNVCRITSAQDLADNIKKGQKIPKNKVIEEISKKAADTDIVTTSQVLSLKCPLSYMRLDVPCRSVNCSHIQCFDATSYLQLQEQGPQWLCPICNKPAPYAQLAVDEYVRDILANTSKSLDQVTIEPDGQWRVNTGQAENRPTNGGSGLVDEDDDDDDDDWGIVEVNPVRSRNFETPNRSVASTATPTTTTMMSQPHRLRSGNNYRGRDRVTTTAMVTVAACFEEATPAISINELRDMEHEVSRLNQHVHTSLPNEGGFVAHLSTVIPVESELELWWVDPEELRGQLHGVPCQISAIASTSSLIPRRTDSYELRCLVSIALDQHQACIAIEPHTDKRTILERANNRAKPSSTKPGTIATILPRPYHNQLPSQQEAMSFESVMPPYNATDPSASFLNSSCLDFLLIELVPMAFRVTRDLEAAPTDANSAGGGAAAAGGGASADALSTVSHSQGGGADGGAAPSSADGAAGGSTVRKLDEDEERDAVFYRLETLGYRVGQGLVERFSRDRPRFNDTLDVIKFVCKDLWSLVFRKQIDNLKTNHRGVYVLTDNSFKPFSRMSTEAGGQAVVRAQPFLWFPCGIVRGALAALGINATVQAETNELPAAIFQIKTLPSST</sequence>
<reference evidence="13 14" key="1">
    <citation type="submission" date="2016-10" db="EMBL/GenBank/DDBJ databases">
        <title>The genome sequence of Colletotrichum fioriniae PJ7.</title>
        <authorList>
            <person name="Baroncelli R."/>
        </authorList>
    </citation>
    <scope>NUCLEOTIDE SEQUENCE [LARGE SCALE GENOMIC DNA]</scope>
    <source>
        <strain evidence="13 14">IMI 384185</strain>
    </source>
</reference>
<protein>
    <submittedName>
        <fullName evidence="13">MIZ/SP-RING zinc finger</fullName>
    </submittedName>
</protein>
<dbReference type="SUPFAM" id="SSF111126">
    <property type="entry name" value="Ligand-binding domain in the NO signalling and Golgi transport"/>
    <property type="match status" value="1"/>
</dbReference>
<dbReference type="PROSITE" id="PS51044">
    <property type="entry name" value="ZF_SP_RING"/>
    <property type="match status" value="1"/>
</dbReference>
<feature type="compositionally biased region" description="Polar residues" evidence="10">
    <location>
        <begin position="136"/>
        <end position="152"/>
    </location>
</feature>
<keyword evidence="14" id="KW-1185">Reference proteome</keyword>
<dbReference type="InterPro" id="IPR031141">
    <property type="entry name" value="SIZ1/2_SP-RING"/>
</dbReference>
<comment type="pathway">
    <text evidence="1">Protein modification; protein sumoylation.</text>
</comment>
<dbReference type="Proteomes" id="UP001241169">
    <property type="component" value="Unassembled WGS sequence"/>
</dbReference>
<feature type="region of interest" description="Disordered" evidence="10">
    <location>
        <begin position="446"/>
        <end position="479"/>
    </location>
</feature>
<dbReference type="Gene3D" id="2.60.120.780">
    <property type="entry name" value="PINIT domain"/>
    <property type="match status" value="1"/>
</dbReference>
<feature type="compositionally biased region" description="Polar residues" evidence="10">
    <location>
        <begin position="35"/>
        <end position="45"/>
    </location>
</feature>
<evidence type="ECO:0000313" key="14">
    <source>
        <dbReference type="Proteomes" id="UP001241169"/>
    </source>
</evidence>
<dbReference type="InterPro" id="IPR024096">
    <property type="entry name" value="NO_sig/Golgi_transp_ligand-bd"/>
</dbReference>
<dbReference type="Gene3D" id="3.30.40.10">
    <property type="entry name" value="Zinc/RING finger domain, C3HC4 (zinc finger)"/>
    <property type="match status" value="1"/>
</dbReference>
<keyword evidence="4" id="KW-0808">Transferase</keyword>
<keyword evidence="8" id="KW-0862">Zinc</keyword>
<dbReference type="InterPro" id="IPR023321">
    <property type="entry name" value="PINIT"/>
</dbReference>
<feature type="domain" description="SP-RING-type" evidence="11">
    <location>
        <begin position="358"/>
        <end position="443"/>
    </location>
</feature>
<evidence type="ECO:0000256" key="1">
    <source>
        <dbReference type="ARBA" id="ARBA00004718"/>
    </source>
</evidence>
<dbReference type="PANTHER" id="PTHR10782:SF4">
    <property type="entry name" value="TONALLI, ISOFORM E"/>
    <property type="match status" value="1"/>
</dbReference>
<keyword evidence="6 9" id="KW-0863">Zinc-finger</keyword>
<dbReference type="Pfam" id="PF04051">
    <property type="entry name" value="TRAPP"/>
    <property type="match status" value="1"/>
</dbReference>
<feature type="region of interest" description="Disordered" evidence="10">
    <location>
        <begin position="136"/>
        <end position="163"/>
    </location>
</feature>
<comment type="caution">
    <text evidence="13">The sequence shown here is derived from an EMBL/GenBank/DDBJ whole genome shotgun (WGS) entry which is preliminary data.</text>
</comment>
<organism evidence="13 14">
    <name type="scientific">Colletotrichum paranaense</name>
    <dbReference type="NCBI Taxonomy" id="1914294"/>
    <lineage>
        <taxon>Eukaryota</taxon>
        <taxon>Fungi</taxon>
        <taxon>Dikarya</taxon>
        <taxon>Ascomycota</taxon>
        <taxon>Pezizomycotina</taxon>
        <taxon>Sordariomycetes</taxon>
        <taxon>Hypocreomycetidae</taxon>
        <taxon>Glomerellales</taxon>
        <taxon>Glomerellaceae</taxon>
        <taxon>Colletotrichum</taxon>
        <taxon>Colletotrichum acutatum species complex</taxon>
    </lineage>
</organism>
<evidence type="ECO:0000256" key="7">
    <source>
        <dbReference type="ARBA" id="ARBA00022786"/>
    </source>
</evidence>
<dbReference type="RefSeq" id="XP_060341838.1">
    <property type="nucleotide sequence ID" value="XM_060499406.1"/>
</dbReference>
<feature type="region of interest" description="Disordered" evidence="10">
    <location>
        <begin position="764"/>
        <end position="797"/>
    </location>
</feature>
<evidence type="ECO:0000259" key="12">
    <source>
        <dbReference type="PROSITE" id="PS51466"/>
    </source>
</evidence>
<evidence type="ECO:0000256" key="6">
    <source>
        <dbReference type="ARBA" id="ARBA00022771"/>
    </source>
</evidence>
<dbReference type="PANTHER" id="PTHR10782">
    <property type="entry name" value="ZINC FINGER MIZ DOMAIN-CONTAINING PROTEIN"/>
    <property type="match status" value="1"/>
</dbReference>